<organism evidence="2 3">
    <name type="scientific">Lithospermum erythrorhizon</name>
    <name type="common">Purple gromwell</name>
    <name type="synonym">Lithospermum officinale var. erythrorhizon</name>
    <dbReference type="NCBI Taxonomy" id="34254"/>
    <lineage>
        <taxon>Eukaryota</taxon>
        <taxon>Viridiplantae</taxon>
        <taxon>Streptophyta</taxon>
        <taxon>Embryophyta</taxon>
        <taxon>Tracheophyta</taxon>
        <taxon>Spermatophyta</taxon>
        <taxon>Magnoliopsida</taxon>
        <taxon>eudicotyledons</taxon>
        <taxon>Gunneridae</taxon>
        <taxon>Pentapetalae</taxon>
        <taxon>asterids</taxon>
        <taxon>lamiids</taxon>
        <taxon>Boraginales</taxon>
        <taxon>Boraginaceae</taxon>
        <taxon>Boraginoideae</taxon>
        <taxon>Lithospermeae</taxon>
        <taxon>Lithospermum</taxon>
    </lineage>
</organism>
<evidence type="ECO:0008006" key="4">
    <source>
        <dbReference type="Google" id="ProtNLM"/>
    </source>
</evidence>
<accession>A0AAV3Q0Y9</accession>
<feature type="compositionally biased region" description="Polar residues" evidence="1">
    <location>
        <begin position="125"/>
        <end position="135"/>
    </location>
</feature>
<dbReference type="AlphaFoldDB" id="A0AAV3Q0Y9"/>
<proteinExistence type="predicted"/>
<dbReference type="Proteomes" id="UP001454036">
    <property type="component" value="Unassembled WGS sequence"/>
</dbReference>
<name>A0AAV3Q0Y9_LITER</name>
<evidence type="ECO:0000313" key="3">
    <source>
        <dbReference type="Proteomes" id="UP001454036"/>
    </source>
</evidence>
<protein>
    <recommendedName>
        <fullName evidence="4">Aminotransferase-like plant mobile domain-containing protein</fullName>
    </recommendedName>
</protein>
<evidence type="ECO:0000313" key="2">
    <source>
        <dbReference type="EMBL" id="GAA0157389.1"/>
    </source>
</evidence>
<sequence>MACFMVEGKQVWLGIPALSNIYRRLNIIARSETPGDDAKANVPFHYASTWMAFYFNTHFLVPRDLKGPRMVKYSGEVRAKYYTAEDIDKRIQIGIVTWAYDKWLETFHAKYKKETSLPPPPLGDNMTTNDPSESPLNLPPRPVHGKGKELRLCKEKGVTPSSANIALQTSSSGKRNYSLDTDRVDDNDDRNFKHIRTKEPVVADGPPVTGNLLPTNQTLNTVEDVQVEFSLFIYFIYLTF</sequence>
<keyword evidence="3" id="KW-1185">Reference proteome</keyword>
<comment type="caution">
    <text evidence="2">The sequence shown here is derived from an EMBL/GenBank/DDBJ whole genome shotgun (WGS) entry which is preliminary data.</text>
</comment>
<evidence type="ECO:0000256" key="1">
    <source>
        <dbReference type="SAM" id="MobiDB-lite"/>
    </source>
</evidence>
<dbReference type="EMBL" id="BAABME010003093">
    <property type="protein sequence ID" value="GAA0157389.1"/>
    <property type="molecule type" value="Genomic_DNA"/>
</dbReference>
<feature type="region of interest" description="Disordered" evidence="1">
    <location>
        <begin position="114"/>
        <end position="143"/>
    </location>
</feature>
<reference evidence="2 3" key="1">
    <citation type="submission" date="2024-01" db="EMBL/GenBank/DDBJ databases">
        <title>The complete chloroplast genome sequence of Lithospermum erythrorhizon: insights into the phylogenetic relationship among Boraginaceae species and the maternal lineages of purple gromwells.</title>
        <authorList>
            <person name="Okada T."/>
            <person name="Watanabe K."/>
        </authorList>
    </citation>
    <scope>NUCLEOTIDE SEQUENCE [LARGE SCALE GENOMIC DNA]</scope>
</reference>
<gene>
    <name evidence="2" type="ORF">LIER_14665</name>
</gene>